<comment type="cofactor">
    <cofactor evidence="5">
        <name>Fe(2+)</name>
        <dbReference type="ChEBI" id="CHEBI:29033"/>
    </cofactor>
    <text evidence="5">Binds 1 Fe(2+) ion per subunit.</text>
</comment>
<gene>
    <name evidence="7" type="ORF">Adt_17091</name>
</gene>
<dbReference type="PANTHER" id="PTHR10543">
    <property type="entry name" value="BETA-CAROTENE DIOXYGENASE"/>
    <property type="match status" value="1"/>
</dbReference>
<dbReference type="PANTHER" id="PTHR10543:SF37">
    <property type="entry name" value="CAROTENOID CLEAVAGE DIOXYGENASE 7, CHLOROPLASTIC"/>
    <property type="match status" value="1"/>
</dbReference>
<keyword evidence="4 5" id="KW-0408">Iron</keyword>
<dbReference type="GO" id="GO:0046872">
    <property type="term" value="F:metal ion binding"/>
    <property type="evidence" value="ECO:0007669"/>
    <property type="project" value="UniProtKB-KW"/>
</dbReference>
<dbReference type="InterPro" id="IPR004294">
    <property type="entry name" value="Carotenoid_Oase"/>
</dbReference>
<keyword evidence="2 5" id="KW-0479">Metal-binding</keyword>
<name>A0ABD1TFH7_9LAMI</name>
<accession>A0ABD1TFH7</accession>
<keyword evidence="8" id="KW-1185">Reference proteome</keyword>
<evidence type="ECO:0000256" key="1">
    <source>
        <dbReference type="ARBA" id="ARBA00006787"/>
    </source>
</evidence>
<protein>
    <submittedName>
        <fullName evidence="7">Carotenoid cleavage dioxygenase 7</fullName>
    </submittedName>
</protein>
<feature type="compositionally biased region" description="Basic residues" evidence="6">
    <location>
        <begin position="617"/>
        <end position="635"/>
    </location>
</feature>
<evidence type="ECO:0000313" key="8">
    <source>
        <dbReference type="Proteomes" id="UP001604336"/>
    </source>
</evidence>
<evidence type="ECO:0000313" key="7">
    <source>
        <dbReference type="EMBL" id="KAL2511491.1"/>
    </source>
</evidence>
<dbReference type="GO" id="GO:0051213">
    <property type="term" value="F:dioxygenase activity"/>
    <property type="evidence" value="ECO:0007669"/>
    <property type="project" value="UniProtKB-KW"/>
</dbReference>
<evidence type="ECO:0000256" key="5">
    <source>
        <dbReference type="PIRSR" id="PIRSR604294-1"/>
    </source>
</evidence>
<evidence type="ECO:0000256" key="2">
    <source>
        <dbReference type="ARBA" id="ARBA00022723"/>
    </source>
</evidence>
<comment type="similarity">
    <text evidence="1">Belongs to the carotenoid oxygenase family.</text>
</comment>
<sequence>MPSNVPRAISITAPPTPSHEVPILDVDDTVTAYWDYQFLFVSQRAEAAEPINLRLVEGEIPLDFPSGTYYLTGPGLFSDDHGSTVHPLDGHGYLRAFTIDGTNGQVKFMARYIQTEAQSEERDPVTGKWRFTHRGPFSVLKGGKIVGNTKVMKNVANTSVLRWGGRLFCLWEGGDPYEIESGTLDTVGMFDVIKDDRKKMSDVEGLKVDVWDVAAEILKPILYGVFNMPRKRLLSHYKIDARRGRLLIMSCNAEDMLLPRSNFTFYEFDSNFKLLQSQEFIIPDHLMIHDWAFTDSHYILFGNRIKLDIGGSMAALCGLSPMISALTVNPSKPTSPIYLLPRNKTESINGQNRDWRIPIEAPSQLWVLHVGNAFEDKHHNGNVEIQIQASGCSYQWFNFQKMFGYDWRSGKLDPSMMNLKQGQEKLLPHLIEVSISLDKNGNRHKCCVNDLNQSNKATDFPVINQDFSGGRNTYVYAATTSGLRQALPNFPFDTVVKLSTIDKSMHATWSTGRRRFIGEPIFISKGKEEDDGYLLVVEYAVSTQRCYLVILDSKLIGQNNALVARFEVPRHLNFPLGFHGFWDPREQLEFHNKIEKRKPKHSVKPVRGPPLVASRRRRRRLREGVRGTRRSRTRAGRGAALPRTRPYYLAGRGAGRWVFLPSLGTVAAAAAARQARSGSNQQRTGAQNEVSLCLSKSLVLGWERIWAFAVLPFGIKGIKD</sequence>
<comment type="caution">
    <text evidence="7">The sequence shown here is derived from an EMBL/GenBank/DDBJ whole genome shotgun (WGS) entry which is preliminary data.</text>
</comment>
<dbReference type="EMBL" id="JBFOLK010000005">
    <property type="protein sequence ID" value="KAL2511491.1"/>
    <property type="molecule type" value="Genomic_DNA"/>
</dbReference>
<dbReference type="AlphaFoldDB" id="A0ABD1TFH7"/>
<evidence type="ECO:0000256" key="6">
    <source>
        <dbReference type="SAM" id="MobiDB-lite"/>
    </source>
</evidence>
<dbReference type="Proteomes" id="UP001604336">
    <property type="component" value="Unassembled WGS sequence"/>
</dbReference>
<keyword evidence="3 7" id="KW-0560">Oxidoreductase</keyword>
<feature type="region of interest" description="Disordered" evidence="6">
    <location>
        <begin position="617"/>
        <end position="637"/>
    </location>
</feature>
<organism evidence="7 8">
    <name type="scientific">Abeliophyllum distichum</name>
    <dbReference type="NCBI Taxonomy" id="126358"/>
    <lineage>
        <taxon>Eukaryota</taxon>
        <taxon>Viridiplantae</taxon>
        <taxon>Streptophyta</taxon>
        <taxon>Embryophyta</taxon>
        <taxon>Tracheophyta</taxon>
        <taxon>Spermatophyta</taxon>
        <taxon>Magnoliopsida</taxon>
        <taxon>eudicotyledons</taxon>
        <taxon>Gunneridae</taxon>
        <taxon>Pentapetalae</taxon>
        <taxon>asterids</taxon>
        <taxon>lamiids</taxon>
        <taxon>Lamiales</taxon>
        <taxon>Oleaceae</taxon>
        <taxon>Forsythieae</taxon>
        <taxon>Abeliophyllum</taxon>
    </lineage>
</organism>
<proteinExistence type="inferred from homology"/>
<keyword evidence="3 7" id="KW-0223">Dioxygenase</keyword>
<evidence type="ECO:0000256" key="3">
    <source>
        <dbReference type="ARBA" id="ARBA00022964"/>
    </source>
</evidence>
<dbReference type="Pfam" id="PF03055">
    <property type="entry name" value="RPE65"/>
    <property type="match status" value="1"/>
</dbReference>
<feature type="binding site" evidence="5">
    <location>
        <position position="369"/>
    </location>
    <ligand>
        <name>Fe cation</name>
        <dbReference type="ChEBI" id="CHEBI:24875"/>
        <note>catalytic</note>
    </ligand>
</feature>
<evidence type="ECO:0000256" key="4">
    <source>
        <dbReference type="ARBA" id="ARBA00023004"/>
    </source>
</evidence>
<reference evidence="8" key="1">
    <citation type="submission" date="2024-07" db="EMBL/GenBank/DDBJ databases">
        <title>Two chromosome-level genome assemblies of Korean endemic species Abeliophyllum distichum and Forsythia ovata (Oleaceae).</title>
        <authorList>
            <person name="Jang H."/>
        </authorList>
    </citation>
    <scope>NUCLEOTIDE SEQUENCE [LARGE SCALE GENOMIC DNA]</scope>
</reference>
<feature type="binding site" evidence="5">
    <location>
        <position position="289"/>
    </location>
    <ligand>
        <name>Fe cation</name>
        <dbReference type="ChEBI" id="CHEBI:24875"/>
        <note>catalytic</note>
    </ligand>
</feature>
<feature type="binding site" evidence="5">
    <location>
        <position position="579"/>
    </location>
    <ligand>
        <name>Fe cation</name>
        <dbReference type="ChEBI" id="CHEBI:24875"/>
        <note>catalytic</note>
    </ligand>
</feature>